<dbReference type="Pfam" id="PF00619">
    <property type="entry name" value="CARD"/>
    <property type="match status" value="1"/>
</dbReference>
<dbReference type="AlphaFoldDB" id="A0A4U5V4D9"/>
<dbReference type="GO" id="GO:0042981">
    <property type="term" value="P:regulation of apoptotic process"/>
    <property type="evidence" value="ECO:0007669"/>
    <property type="project" value="InterPro"/>
</dbReference>
<comment type="subcellular location">
    <subcellularLocation>
        <location evidence="1">Cytoplasm</location>
        <location evidence="1">Cytosol</location>
    </subcellularLocation>
</comment>
<keyword evidence="6" id="KW-1133">Transmembrane helix</keyword>
<dbReference type="PANTHER" id="PTHR46985">
    <property type="entry name" value="NACHT, LRR AND PYD DOMAINS-CONTAINING PROTEIN 1"/>
    <property type="match status" value="1"/>
</dbReference>
<keyword evidence="2" id="KW-0963">Cytoplasm</keyword>
<dbReference type="InterPro" id="IPR025307">
    <property type="entry name" value="FIIND_dom"/>
</dbReference>
<dbReference type="EMBL" id="CM014091">
    <property type="protein sequence ID" value="TKS82724.1"/>
    <property type="molecule type" value="Genomic_DNA"/>
</dbReference>
<evidence type="ECO:0000313" key="9">
    <source>
        <dbReference type="EMBL" id="TKS82724.1"/>
    </source>
</evidence>
<dbReference type="Pfam" id="PF23679">
    <property type="entry name" value="UPA-FIIND"/>
    <property type="match status" value="1"/>
</dbReference>
<dbReference type="PROSITE" id="PS51830">
    <property type="entry name" value="FIIND"/>
    <property type="match status" value="1"/>
</dbReference>
<evidence type="ECO:0000256" key="1">
    <source>
        <dbReference type="ARBA" id="ARBA00004514"/>
    </source>
</evidence>
<feature type="domain" description="CARD" evidence="7">
    <location>
        <begin position="267"/>
        <end position="359"/>
    </location>
</feature>
<feature type="transmembrane region" description="Helical" evidence="6">
    <location>
        <begin position="382"/>
        <end position="400"/>
    </location>
</feature>
<evidence type="ECO:0000256" key="5">
    <source>
        <dbReference type="ARBA" id="ARBA00023198"/>
    </source>
</evidence>
<dbReference type="GO" id="GO:0045087">
    <property type="term" value="P:innate immune response"/>
    <property type="evidence" value="ECO:0007669"/>
    <property type="project" value="UniProtKB-KW"/>
</dbReference>
<evidence type="ECO:0000256" key="6">
    <source>
        <dbReference type="SAM" id="Phobius"/>
    </source>
</evidence>
<keyword evidence="6" id="KW-0472">Membrane</keyword>
<evidence type="ECO:0000313" key="10">
    <source>
        <dbReference type="Proteomes" id="UP000298787"/>
    </source>
</evidence>
<dbReference type="SUPFAM" id="SSF47986">
    <property type="entry name" value="DEATH domain"/>
    <property type="match status" value="1"/>
</dbReference>
<dbReference type="Pfam" id="PF13553">
    <property type="entry name" value="FIIND"/>
    <property type="match status" value="1"/>
</dbReference>
<name>A0A4U5V4D9_COLLU</name>
<dbReference type="SMR" id="A0A4U5V4D9"/>
<dbReference type="InterPro" id="IPR051249">
    <property type="entry name" value="NLRP_Inflammasome"/>
</dbReference>
<dbReference type="PROSITE" id="PS50209">
    <property type="entry name" value="CARD"/>
    <property type="match status" value="1"/>
</dbReference>
<protein>
    <submittedName>
        <fullName evidence="9">Caspase-1</fullName>
    </submittedName>
</protein>
<evidence type="ECO:0000259" key="7">
    <source>
        <dbReference type="PROSITE" id="PS50209"/>
    </source>
</evidence>
<keyword evidence="4" id="KW-0391">Immunity</keyword>
<keyword evidence="3" id="KW-0399">Innate immunity</keyword>
<evidence type="ECO:0000256" key="3">
    <source>
        <dbReference type="ARBA" id="ARBA00022588"/>
    </source>
</evidence>
<dbReference type="Gene3D" id="1.10.533.10">
    <property type="entry name" value="Death Domain, Fas"/>
    <property type="match status" value="1"/>
</dbReference>
<feature type="domain" description="FIIND" evidence="8">
    <location>
        <begin position="1"/>
        <end position="265"/>
    </location>
</feature>
<dbReference type="Proteomes" id="UP000298787">
    <property type="component" value="Chromosome 14"/>
</dbReference>
<accession>A0A4U5V4D9</accession>
<dbReference type="PANTHER" id="PTHR46985:SF2">
    <property type="entry name" value="APOPTOSIS-ASSOCIATED SPECK-LIKE PROTEIN CONTAINING A CARD"/>
    <property type="match status" value="1"/>
</dbReference>
<gene>
    <name evidence="9" type="ORF">D9C73_016833</name>
</gene>
<proteinExistence type="predicted"/>
<keyword evidence="10" id="KW-1185">Reference proteome</keyword>
<dbReference type="InterPro" id="IPR011029">
    <property type="entry name" value="DEATH-like_dom_sf"/>
</dbReference>
<evidence type="ECO:0000259" key="8">
    <source>
        <dbReference type="PROSITE" id="PS51830"/>
    </source>
</evidence>
<sequence>MFHQNKLLCRCTSPGLFQCDSTKLVFGMTQEAELQYRTIQWDESLLQSAGKMAGGMLFKFESSEKAAVCQLHFPHCETKDALADVDDLLSVVHITDDGMSILKPLEITDTHVVVKVSHLSAYGLVWDAVKRLLNMTINGQILLFLRPPKRKRQVLDVFLLQENIPVSEVALQQGDAEYVKITSECHLSLGESYSVRCDPEGFGIQPGSVKFRSKYGPNFHPTFEVFLTTIPEELTLLVQDQEKTEVFKRDVSLEDQSKHPQKILSSKNSDPEKILMSVRTNFVESLSEPSLNKLLDFLHESEIINDDEIESVKSQKYKAEKARHVIDMVRNKGSEASSVLIAALFEVDPYLSTNLRLPSPGPAHRLRSRKGRSYRSVMHQPLGFVVAAGLALVAAILAFWSQK</sequence>
<dbReference type="GO" id="GO:0006954">
    <property type="term" value="P:inflammatory response"/>
    <property type="evidence" value="ECO:0007669"/>
    <property type="project" value="UniProtKB-KW"/>
</dbReference>
<keyword evidence="5" id="KW-0395">Inflammatory response</keyword>
<evidence type="ECO:0000256" key="4">
    <source>
        <dbReference type="ARBA" id="ARBA00022859"/>
    </source>
</evidence>
<organism evidence="9 10">
    <name type="scientific">Collichthys lucidus</name>
    <name type="common">Big head croaker</name>
    <name type="synonym">Sciaena lucida</name>
    <dbReference type="NCBI Taxonomy" id="240159"/>
    <lineage>
        <taxon>Eukaryota</taxon>
        <taxon>Metazoa</taxon>
        <taxon>Chordata</taxon>
        <taxon>Craniata</taxon>
        <taxon>Vertebrata</taxon>
        <taxon>Euteleostomi</taxon>
        <taxon>Actinopterygii</taxon>
        <taxon>Neopterygii</taxon>
        <taxon>Teleostei</taxon>
        <taxon>Neoteleostei</taxon>
        <taxon>Acanthomorphata</taxon>
        <taxon>Eupercaria</taxon>
        <taxon>Sciaenidae</taxon>
        <taxon>Collichthys</taxon>
    </lineage>
</organism>
<evidence type="ECO:0000256" key="2">
    <source>
        <dbReference type="ARBA" id="ARBA00022490"/>
    </source>
</evidence>
<dbReference type="STRING" id="240159.A0A4U5V4D9"/>
<dbReference type="SMART" id="SM00114">
    <property type="entry name" value="CARD"/>
    <property type="match status" value="1"/>
</dbReference>
<keyword evidence="6" id="KW-0812">Transmembrane</keyword>
<dbReference type="InterPro" id="IPR001315">
    <property type="entry name" value="CARD"/>
</dbReference>
<reference evidence="9 10" key="1">
    <citation type="submission" date="2019-01" db="EMBL/GenBank/DDBJ databases">
        <title>Genome Assembly of Collichthys lucidus.</title>
        <authorList>
            <person name="Cai M."/>
            <person name="Xiao S."/>
        </authorList>
    </citation>
    <scope>NUCLEOTIDE SEQUENCE [LARGE SCALE GENOMIC DNA]</scope>
    <source>
        <strain evidence="9">JT15FE1705JMU</strain>
        <tissue evidence="9">Muscle</tissue>
    </source>
</reference>
<dbReference type="GO" id="GO:0005829">
    <property type="term" value="C:cytosol"/>
    <property type="evidence" value="ECO:0007669"/>
    <property type="project" value="UniProtKB-SubCell"/>
</dbReference>